<dbReference type="InterPro" id="IPR036412">
    <property type="entry name" value="HAD-like_sf"/>
</dbReference>
<dbReference type="Gene3D" id="1.10.150.240">
    <property type="entry name" value="Putative phosphatase, domain 2"/>
    <property type="match status" value="1"/>
</dbReference>
<dbReference type="InterPro" id="IPR006439">
    <property type="entry name" value="HAD-SF_hydro_IA"/>
</dbReference>
<dbReference type="InterPro" id="IPR023214">
    <property type="entry name" value="HAD_sf"/>
</dbReference>
<dbReference type="InterPro" id="IPR052550">
    <property type="entry name" value="Pyrimidine_5'-ntase_YjjG"/>
</dbReference>
<dbReference type="Gene3D" id="3.40.50.1000">
    <property type="entry name" value="HAD superfamily/HAD-like"/>
    <property type="match status" value="1"/>
</dbReference>
<dbReference type="NCBIfam" id="TIGR02254">
    <property type="entry name" value="YjjG_YfnB"/>
    <property type="match status" value="1"/>
</dbReference>
<reference evidence="1 2" key="1">
    <citation type="submission" date="2013-09" db="EMBL/GenBank/DDBJ databases">
        <authorList>
            <person name="Zeng Z."/>
            <person name="Chen C."/>
        </authorList>
    </citation>
    <scope>NUCLEOTIDE SEQUENCE [LARGE SCALE GENOMIC DNA]</scope>
    <source>
        <strain evidence="1 2">WB 3.3-2</strain>
    </source>
</reference>
<dbReference type="SFLD" id="SFLDS00003">
    <property type="entry name" value="Haloacid_Dehalogenase"/>
    <property type="match status" value="1"/>
</dbReference>
<dbReference type="AlphaFoldDB" id="A0A0A2M6D9"/>
<dbReference type="RefSeq" id="WP_020212122.1">
    <property type="nucleotide sequence ID" value="NZ_JRLX01000002.1"/>
</dbReference>
<dbReference type="Pfam" id="PF00702">
    <property type="entry name" value="Hydrolase"/>
    <property type="match status" value="1"/>
</dbReference>
<dbReference type="InterPro" id="IPR023198">
    <property type="entry name" value="PGP-like_dom2"/>
</dbReference>
<dbReference type="GO" id="GO:0008253">
    <property type="term" value="F:5'-nucleotidase activity"/>
    <property type="evidence" value="ECO:0007669"/>
    <property type="project" value="InterPro"/>
</dbReference>
<dbReference type="InterPro" id="IPR011951">
    <property type="entry name" value="HAD-SF_hydro_IA_YjjG/PynA"/>
</dbReference>
<protein>
    <submittedName>
        <fullName evidence="1">Haloacid dehalogenase</fullName>
    </submittedName>
</protein>
<comment type="caution">
    <text evidence="1">The sequence shown here is derived from an EMBL/GenBank/DDBJ whole genome shotgun (WGS) entry which is preliminary data.</text>
</comment>
<organism evidence="1 2">
    <name type="scientific">Flavobacterium rivuli WB 3.3-2 = DSM 21788</name>
    <dbReference type="NCBI Taxonomy" id="1121895"/>
    <lineage>
        <taxon>Bacteria</taxon>
        <taxon>Pseudomonadati</taxon>
        <taxon>Bacteroidota</taxon>
        <taxon>Flavobacteriia</taxon>
        <taxon>Flavobacteriales</taxon>
        <taxon>Flavobacteriaceae</taxon>
        <taxon>Flavobacterium</taxon>
    </lineage>
</organism>
<dbReference type="Proteomes" id="UP000030152">
    <property type="component" value="Unassembled WGS sequence"/>
</dbReference>
<dbReference type="NCBIfam" id="TIGR01549">
    <property type="entry name" value="HAD-SF-IA-v1"/>
    <property type="match status" value="1"/>
</dbReference>
<keyword evidence="2" id="KW-1185">Reference proteome</keyword>
<dbReference type="SUPFAM" id="SSF56784">
    <property type="entry name" value="HAD-like"/>
    <property type="match status" value="1"/>
</dbReference>
<accession>A0A0A2M6D9</accession>
<gene>
    <name evidence="1" type="ORF">Q765_03945</name>
</gene>
<dbReference type="PANTHER" id="PTHR47478:SF1">
    <property type="entry name" value="PYRIMIDINE 5'-NUCLEOTIDASE YJJG"/>
    <property type="match status" value="1"/>
</dbReference>
<evidence type="ECO:0000313" key="1">
    <source>
        <dbReference type="EMBL" id="KGO88202.1"/>
    </source>
</evidence>
<dbReference type="eggNOG" id="COG1011">
    <property type="taxonomic scope" value="Bacteria"/>
</dbReference>
<dbReference type="SFLD" id="SFLDG01129">
    <property type="entry name" value="C1.5:_HAD__Beta-PGM__Phosphata"/>
    <property type="match status" value="1"/>
</dbReference>
<dbReference type="STRING" id="1121895.GCA_000378485_00996"/>
<dbReference type="EMBL" id="JRLX01000002">
    <property type="protein sequence ID" value="KGO88202.1"/>
    <property type="molecule type" value="Genomic_DNA"/>
</dbReference>
<sequence length="229" mass="26202">MSIANKKAIFFDLDHTLWDFEKNSALAFEVLLPKYNIAIKPADFLTHYVPANANYWKLYRDGLITQQQLRYGRLKDVFTALNYNISDYLLADLSDDYIRLLPTNNHLFEGAVELLEYLKPKYSLHIITNGFHEVQALKMKSANIDHYFETVTNSENAGFKKPHPSIFEYALTAANVERCDSIMIGDCIEADVQGALNCGLDAIYFNEHSLEAHPSIIQVNHLLELKNLL</sequence>
<name>A0A0A2M6D9_9FLAO</name>
<dbReference type="OrthoDB" id="9802350at2"/>
<proteinExistence type="predicted"/>
<dbReference type="PANTHER" id="PTHR47478">
    <property type="match status" value="1"/>
</dbReference>
<evidence type="ECO:0000313" key="2">
    <source>
        <dbReference type="Proteomes" id="UP000030152"/>
    </source>
</evidence>